<reference evidence="1" key="1">
    <citation type="submission" date="2021-01" db="EMBL/GenBank/DDBJ databases">
        <title>Adiantum capillus-veneris genome.</title>
        <authorList>
            <person name="Fang Y."/>
            <person name="Liao Q."/>
        </authorList>
    </citation>
    <scope>NUCLEOTIDE SEQUENCE</scope>
    <source>
        <strain evidence="1">H3</strain>
        <tissue evidence="1">Leaf</tissue>
    </source>
</reference>
<accession>A0A9D4U481</accession>
<protein>
    <submittedName>
        <fullName evidence="1">Uncharacterized protein</fullName>
    </submittedName>
</protein>
<keyword evidence="2" id="KW-1185">Reference proteome</keyword>
<comment type="caution">
    <text evidence="1">The sequence shown here is derived from an EMBL/GenBank/DDBJ whole genome shotgun (WGS) entry which is preliminary data.</text>
</comment>
<evidence type="ECO:0000313" key="1">
    <source>
        <dbReference type="EMBL" id="KAI5061311.1"/>
    </source>
</evidence>
<dbReference type="AlphaFoldDB" id="A0A9D4U481"/>
<name>A0A9D4U481_ADICA</name>
<dbReference type="EMBL" id="JABFUD020000023">
    <property type="protein sequence ID" value="KAI5061311.1"/>
    <property type="molecule type" value="Genomic_DNA"/>
</dbReference>
<organism evidence="1 2">
    <name type="scientific">Adiantum capillus-veneris</name>
    <name type="common">Maidenhair fern</name>
    <dbReference type="NCBI Taxonomy" id="13818"/>
    <lineage>
        <taxon>Eukaryota</taxon>
        <taxon>Viridiplantae</taxon>
        <taxon>Streptophyta</taxon>
        <taxon>Embryophyta</taxon>
        <taxon>Tracheophyta</taxon>
        <taxon>Polypodiopsida</taxon>
        <taxon>Polypodiidae</taxon>
        <taxon>Polypodiales</taxon>
        <taxon>Pteridineae</taxon>
        <taxon>Pteridaceae</taxon>
        <taxon>Vittarioideae</taxon>
        <taxon>Adiantum</taxon>
    </lineage>
</organism>
<evidence type="ECO:0000313" key="2">
    <source>
        <dbReference type="Proteomes" id="UP000886520"/>
    </source>
</evidence>
<proteinExistence type="predicted"/>
<dbReference type="Proteomes" id="UP000886520">
    <property type="component" value="Chromosome 23"/>
</dbReference>
<gene>
    <name evidence="1" type="ORF">GOP47_0023816</name>
</gene>
<sequence length="120" mass="13616">MTVSAVRLDVTSMEEATPTPSGAPMVGYVCPRTRLSSGFLQGTLLNKVLCEICKMLAFMMGTHFPSFTPKCSTVFHVPFTHVVCVRSRTTRRVREPPQRFRCKEHMQNQNQRTNVPTVRK</sequence>